<reference evidence="1 2" key="1">
    <citation type="journal article" date="2018" name="Sci. Rep.">
        <title>Genomic signatures of local adaptation to the degree of environmental predictability in rotifers.</title>
        <authorList>
            <person name="Franch-Gras L."/>
            <person name="Hahn C."/>
            <person name="Garcia-Roger E.M."/>
            <person name="Carmona M.J."/>
            <person name="Serra M."/>
            <person name="Gomez A."/>
        </authorList>
    </citation>
    <scope>NUCLEOTIDE SEQUENCE [LARGE SCALE GENOMIC DNA]</scope>
    <source>
        <strain evidence="1">HYR1</strain>
    </source>
</reference>
<protein>
    <submittedName>
        <fullName evidence="1">Uncharacterized protein</fullName>
    </submittedName>
</protein>
<name>A0A3M7S873_BRAPC</name>
<evidence type="ECO:0000313" key="2">
    <source>
        <dbReference type="Proteomes" id="UP000276133"/>
    </source>
</evidence>
<comment type="caution">
    <text evidence="1">The sequence shown here is derived from an EMBL/GenBank/DDBJ whole genome shotgun (WGS) entry which is preliminary data.</text>
</comment>
<sequence>MSAIFIYSIRCLKSDVNYFSTNLYQWFYQNFSKFTGIPIASTLRYLNICFKFFKKYHLLNKP</sequence>
<organism evidence="1 2">
    <name type="scientific">Brachionus plicatilis</name>
    <name type="common">Marine rotifer</name>
    <name type="synonym">Brachionus muelleri</name>
    <dbReference type="NCBI Taxonomy" id="10195"/>
    <lineage>
        <taxon>Eukaryota</taxon>
        <taxon>Metazoa</taxon>
        <taxon>Spiralia</taxon>
        <taxon>Gnathifera</taxon>
        <taxon>Rotifera</taxon>
        <taxon>Eurotatoria</taxon>
        <taxon>Monogononta</taxon>
        <taxon>Pseudotrocha</taxon>
        <taxon>Ploima</taxon>
        <taxon>Brachionidae</taxon>
        <taxon>Brachionus</taxon>
    </lineage>
</organism>
<proteinExistence type="predicted"/>
<gene>
    <name evidence="1" type="ORF">BpHYR1_003950</name>
</gene>
<keyword evidence="2" id="KW-1185">Reference proteome</keyword>
<accession>A0A3M7S873</accession>
<dbReference type="AlphaFoldDB" id="A0A3M7S873"/>
<evidence type="ECO:0000313" key="1">
    <source>
        <dbReference type="EMBL" id="RNA31770.1"/>
    </source>
</evidence>
<dbReference type="Proteomes" id="UP000276133">
    <property type="component" value="Unassembled WGS sequence"/>
</dbReference>
<dbReference type="EMBL" id="REGN01001897">
    <property type="protein sequence ID" value="RNA31770.1"/>
    <property type="molecule type" value="Genomic_DNA"/>
</dbReference>